<dbReference type="Gene3D" id="3.40.50.11030">
    <property type="entry name" value="Threonylcarbamoyl-AMP synthase, C-terminal domain"/>
    <property type="match status" value="1"/>
</dbReference>
<dbReference type="InterPro" id="IPR005145">
    <property type="entry name" value="Sua5_C"/>
</dbReference>
<feature type="domain" description="YrdC-like" evidence="16">
    <location>
        <begin position="50"/>
        <end position="248"/>
    </location>
</feature>
<evidence type="ECO:0000256" key="4">
    <source>
        <dbReference type="ARBA" id="ARBA00015492"/>
    </source>
</evidence>
<sequence>MIRTSCKNHKKELLTRILPVSSESIHFYEKKLKKDLFNKENLTILPSDTLNALQEAVQILKEGLYPVAFPTETVYGLGADATNSEAAMSIFRVKSRPADNPLIVHISSLNQLQRLFQPDFKSSKAESLIPPVYIPLINQFWPGPLTIILPARHLKISPVVSAKKDTVAVRMPSNLIALALITLFDMPIAAPSANISTRPSPTLASHVYHDLKGKIPIILDGGPCNIGLESTVIDGLVDPPVILRPGSISKEQIKACGGKWENIVVYTNKNENKTSETVARAPGMKYKHYSPKAKVVLFEHVSEESVIEWVMQNINTDIEKKMNIGIMRTMNWKREKLNDIFLNWKTLDCELGYTGTEITKNLFSALRNMDYHNIDLVLVEGISEEKEGLAIMNRIRTSASIIISN</sequence>
<proteinExistence type="inferred from homology"/>
<dbReference type="GO" id="GO:0006450">
    <property type="term" value="P:regulation of translational fidelity"/>
    <property type="evidence" value="ECO:0007669"/>
    <property type="project" value="TreeGrafter"/>
</dbReference>
<evidence type="ECO:0000256" key="10">
    <source>
        <dbReference type="ARBA" id="ARBA00022840"/>
    </source>
</evidence>
<protein>
    <recommendedName>
        <fullName evidence="4 14">Threonylcarbamoyl-AMP synthase</fullName>
        <shortName evidence="14">TC-AMP synthase</shortName>
        <ecNumber evidence="3 14">2.7.7.87</ecNumber>
    </recommendedName>
    <alternativeName>
        <fullName evidence="11 14">L-threonylcarbamoyladenylate synthase</fullName>
    </alternativeName>
</protein>
<dbReference type="GO" id="GO:0002949">
    <property type="term" value="P:tRNA threonylcarbamoyladenosine modification"/>
    <property type="evidence" value="ECO:0007669"/>
    <property type="project" value="UniProtKB-ARBA"/>
</dbReference>
<name>A0A899FKW6_9ASCO</name>
<evidence type="ECO:0000256" key="7">
    <source>
        <dbReference type="ARBA" id="ARBA00022694"/>
    </source>
</evidence>
<evidence type="ECO:0000256" key="9">
    <source>
        <dbReference type="ARBA" id="ARBA00022741"/>
    </source>
</evidence>
<feature type="binding site" evidence="15">
    <location>
        <position position="289"/>
    </location>
    <ligand>
        <name>ATP</name>
        <dbReference type="ChEBI" id="CHEBI:30616"/>
    </ligand>
</feature>
<reference evidence="17" key="1">
    <citation type="submission" date="2020-06" db="EMBL/GenBank/DDBJ databases">
        <title>Genomes of multiple members of Pneumocystis genus reveal paths to human pathogen Pneumocystis jirovecii.</title>
        <authorList>
            <person name="Cisse O.H."/>
            <person name="Ma L."/>
            <person name="Dekker J."/>
            <person name="Khil P."/>
            <person name="Jo J."/>
            <person name="Brenchley J."/>
            <person name="Blair R."/>
            <person name="Pahar B."/>
            <person name="Chabe M."/>
            <person name="Van Rompay K.A."/>
            <person name="Keesler R."/>
            <person name="Sukura A."/>
            <person name="Hirsch V."/>
            <person name="Kutty G."/>
            <person name="Liu Y."/>
            <person name="Peng L."/>
            <person name="Chen J."/>
            <person name="Song J."/>
            <person name="Weissenbacher-Lang C."/>
            <person name="Xu J."/>
            <person name="Upham N.S."/>
            <person name="Stajich J.E."/>
            <person name="Cuomo C.A."/>
            <person name="Cushion M.T."/>
            <person name="Kovacs J.A."/>
        </authorList>
    </citation>
    <scope>NUCLEOTIDE SEQUENCE</scope>
    <source>
        <strain evidence="17">2A</strain>
    </source>
</reference>
<dbReference type="GO" id="GO:0005524">
    <property type="term" value="F:ATP binding"/>
    <property type="evidence" value="ECO:0007669"/>
    <property type="project" value="UniProtKB-UniRule"/>
</dbReference>
<evidence type="ECO:0000256" key="2">
    <source>
        <dbReference type="ARBA" id="ARBA00007663"/>
    </source>
</evidence>
<dbReference type="PROSITE" id="PS51163">
    <property type="entry name" value="YRDC"/>
    <property type="match status" value="1"/>
</dbReference>
<dbReference type="Pfam" id="PF03481">
    <property type="entry name" value="Sua5_C"/>
    <property type="match status" value="1"/>
</dbReference>
<feature type="binding site" evidence="15">
    <location>
        <position position="190"/>
    </location>
    <ligand>
        <name>L-threonine</name>
        <dbReference type="ChEBI" id="CHEBI:57926"/>
    </ligand>
</feature>
<evidence type="ECO:0000256" key="6">
    <source>
        <dbReference type="ARBA" id="ARBA00022679"/>
    </source>
</evidence>
<keyword evidence="6 14" id="KW-0808">Transferase</keyword>
<dbReference type="GO" id="GO:0005737">
    <property type="term" value="C:cytoplasm"/>
    <property type="evidence" value="ECO:0007669"/>
    <property type="project" value="UniProtKB-SubCell"/>
</dbReference>
<dbReference type="AlphaFoldDB" id="A0A899FKW6"/>
<feature type="binding site" evidence="15">
    <location>
        <position position="192"/>
    </location>
    <ligand>
        <name>ATP</name>
        <dbReference type="ChEBI" id="CHEBI:30616"/>
    </ligand>
</feature>
<dbReference type="InterPro" id="IPR006070">
    <property type="entry name" value="Sua5-like_dom"/>
</dbReference>
<evidence type="ECO:0000256" key="1">
    <source>
        <dbReference type="ARBA" id="ARBA00004496"/>
    </source>
</evidence>
<comment type="subcellular location">
    <subcellularLocation>
        <location evidence="1 14">Cytoplasm</location>
    </subcellularLocation>
</comment>
<keyword evidence="8 14" id="KW-0548">Nucleotidyltransferase</keyword>
<evidence type="ECO:0000256" key="15">
    <source>
        <dbReference type="PIRSR" id="PIRSR004930-1"/>
    </source>
</evidence>
<feature type="binding site" evidence="15">
    <location>
        <position position="105"/>
    </location>
    <ligand>
        <name>L-threonine</name>
        <dbReference type="ChEBI" id="CHEBI:57926"/>
    </ligand>
</feature>
<dbReference type="Gene3D" id="3.90.870.10">
    <property type="entry name" value="DHBP synthase"/>
    <property type="match status" value="1"/>
</dbReference>
<keyword evidence="9 14" id="KW-0547">Nucleotide-binding</keyword>
<comment type="catalytic activity">
    <reaction evidence="12 14">
        <text>L-threonine + hydrogencarbonate + ATP = L-threonylcarbamoyladenylate + diphosphate + H2O</text>
        <dbReference type="Rhea" id="RHEA:36407"/>
        <dbReference type="ChEBI" id="CHEBI:15377"/>
        <dbReference type="ChEBI" id="CHEBI:17544"/>
        <dbReference type="ChEBI" id="CHEBI:30616"/>
        <dbReference type="ChEBI" id="CHEBI:33019"/>
        <dbReference type="ChEBI" id="CHEBI:57926"/>
        <dbReference type="ChEBI" id="CHEBI:73682"/>
        <dbReference type="EC" id="2.7.7.87"/>
    </reaction>
</comment>
<evidence type="ECO:0000313" key="17">
    <source>
        <dbReference type="EMBL" id="QSL64660.1"/>
    </source>
</evidence>
<organism evidence="17 18">
    <name type="scientific">Pneumocystis wakefieldiae</name>
    <dbReference type="NCBI Taxonomy" id="38082"/>
    <lineage>
        <taxon>Eukaryota</taxon>
        <taxon>Fungi</taxon>
        <taxon>Dikarya</taxon>
        <taxon>Ascomycota</taxon>
        <taxon>Taphrinomycotina</taxon>
        <taxon>Pneumocystomycetes</taxon>
        <taxon>Pneumocystaceae</taxon>
        <taxon>Pneumocystis</taxon>
    </lineage>
</organism>
<evidence type="ECO:0000256" key="14">
    <source>
        <dbReference type="PIRNR" id="PIRNR004930"/>
    </source>
</evidence>
<evidence type="ECO:0000259" key="16">
    <source>
        <dbReference type="PROSITE" id="PS51163"/>
    </source>
</evidence>
<feature type="binding site" evidence="15">
    <location>
        <position position="200"/>
    </location>
    <ligand>
        <name>ATP</name>
        <dbReference type="ChEBI" id="CHEBI:30616"/>
    </ligand>
</feature>
<keyword evidence="10 14" id="KW-0067">ATP-binding</keyword>
<feature type="binding site" evidence="15">
    <location>
        <position position="230"/>
    </location>
    <ligand>
        <name>L-threonine</name>
        <dbReference type="ChEBI" id="CHEBI:57926"/>
    </ligand>
</feature>
<dbReference type="Pfam" id="PF01300">
    <property type="entry name" value="Sua5_yciO_yrdC"/>
    <property type="match status" value="1"/>
</dbReference>
<dbReference type="InterPro" id="IPR050156">
    <property type="entry name" value="TC-AMP_synthase_SUA5"/>
</dbReference>
<evidence type="ECO:0000256" key="13">
    <source>
        <dbReference type="ARBA" id="ARBA00056339"/>
    </source>
</evidence>
<dbReference type="PIRSF" id="PIRSF004930">
    <property type="entry name" value="Tln_factor_SUA5"/>
    <property type="match status" value="1"/>
</dbReference>
<dbReference type="GO" id="GO:0000049">
    <property type="term" value="F:tRNA binding"/>
    <property type="evidence" value="ECO:0007669"/>
    <property type="project" value="TreeGrafter"/>
</dbReference>
<evidence type="ECO:0000256" key="5">
    <source>
        <dbReference type="ARBA" id="ARBA00022490"/>
    </source>
</evidence>
<dbReference type="InterPro" id="IPR017945">
    <property type="entry name" value="DHBP_synth_RibB-like_a/b_dom"/>
</dbReference>
<dbReference type="Proteomes" id="UP000663699">
    <property type="component" value="Chromosome 3"/>
</dbReference>
<dbReference type="FunFam" id="3.90.870.10:FF:000008">
    <property type="entry name" value="Threonylcarbamoyl-AMP synthase"/>
    <property type="match status" value="1"/>
</dbReference>
<comment type="similarity">
    <text evidence="2 14">Belongs to the SUA5 family.</text>
</comment>
<feature type="binding site" evidence="15">
    <location>
        <position position="244"/>
    </location>
    <ligand>
        <name>ATP</name>
        <dbReference type="ChEBI" id="CHEBI:30616"/>
    </ligand>
</feature>
<evidence type="ECO:0000256" key="3">
    <source>
        <dbReference type="ARBA" id="ARBA00012584"/>
    </source>
</evidence>
<feature type="binding site" evidence="15">
    <location>
        <position position="100"/>
    </location>
    <ligand>
        <name>ATP</name>
        <dbReference type="ChEBI" id="CHEBI:30616"/>
    </ligand>
</feature>
<keyword evidence="5 14" id="KW-0963">Cytoplasm</keyword>
<dbReference type="InterPro" id="IPR010923">
    <property type="entry name" value="T(6)A37_SUA5"/>
</dbReference>
<dbReference type="NCBIfam" id="TIGR00057">
    <property type="entry name" value="L-threonylcarbamoyladenylate synthase"/>
    <property type="match status" value="1"/>
</dbReference>
<dbReference type="GO" id="GO:0003725">
    <property type="term" value="F:double-stranded RNA binding"/>
    <property type="evidence" value="ECO:0007669"/>
    <property type="project" value="UniProtKB-UniRule"/>
</dbReference>
<keyword evidence="7 14" id="KW-0819">tRNA processing</keyword>
<dbReference type="SUPFAM" id="SSF55821">
    <property type="entry name" value="YrdC/RibB"/>
    <property type="match status" value="1"/>
</dbReference>
<evidence type="ECO:0000256" key="11">
    <source>
        <dbReference type="ARBA" id="ARBA00029774"/>
    </source>
</evidence>
<dbReference type="EMBL" id="CP054534">
    <property type="protein sequence ID" value="QSL64660.1"/>
    <property type="molecule type" value="Genomic_DNA"/>
</dbReference>
<comment type="function">
    <text evidence="13">Required for the formation of a threonylcarbamoyl group on adenosine at position 37 (t(6)A37) in tRNAs that read codons beginning with adenine. Likely catalyzes the conversion of L-threonine, HCO(3)(-)/CO(2) and ATP to give threonylcarbamoyl-AMP (TC-AMP) as the acyladenylate intermediate, with the release of diphosphate. Required for normal translation, by ensuring translation fidelity at the level of codon recognition, appropriate translation initiation selection and maintenance of reading frame. Also involved in telomere replication. Binds to single-stranded telomeric (ssTG) DNA and positively regulates telomere length.</text>
</comment>
<evidence type="ECO:0000256" key="12">
    <source>
        <dbReference type="ARBA" id="ARBA00048366"/>
    </source>
</evidence>
<dbReference type="EC" id="2.7.7.87" evidence="3 14"/>
<gene>
    <name evidence="17" type="ORF">MERGE_001962</name>
</gene>
<dbReference type="GO" id="GO:0061710">
    <property type="term" value="F:L-threonylcarbamoyladenylate synthase"/>
    <property type="evidence" value="ECO:0007669"/>
    <property type="project" value="UniProtKB-EC"/>
</dbReference>
<feature type="binding site" evidence="15">
    <location>
        <position position="166"/>
    </location>
    <ligand>
        <name>ATP</name>
        <dbReference type="ChEBI" id="CHEBI:30616"/>
    </ligand>
</feature>
<dbReference type="PANTHER" id="PTHR17490">
    <property type="entry name" value="SUA5"/>
    <property type="match status" value="1"/>
</dbReference>
<dbReference type="InterPro" id="IPR038385">
    <property type="entry name" value="Sua5/YwlC_C"/>
</dbReference>
<evidence type="ECO:0000313" key="18">
    <source>
        <dbReference type="Proteomes" id="UP000663699"/>
    </source>
</evidence>
<dbReference type="OrthoDB" id="412787at2759"/>
<dbReference type="PANTHER" id="PTHR17490:SF16">
    <property type="entry name" value="THREONYLCARBAMOYL-AMP SYNTHASE"/>
    <property type="match status" value="1"/>
</dbReference>
<accession>A0A899FKW6</accession>
<feature type="binding site" evidence="15">
    <location>
        <position position="96"/>
    </location>
    <ligand>
        <name>ATP</name>
        <dbReference type="ChEBI" id="CHEBI:30616"/>
    </ligand>
</feature>
<evidence type="ECO:0000256" key="8">
    <source>
        <dbReference type="ARBA" id="ARBA00022695"/>
    </source>
</evidence>
<feature type="binding site" evidence="15">
    <location>
        <position position="170"/>
    </location>
    <ligand>
        <name>L-threonine</name>
        <dbReference type="ChEBI" id="CHEBI:57926"/>
    </ligand>
</feature>
<feature type="binding site" evidence="15">
    <location>
        <position position="73"/>
    </location>
    <ligand>
        <name>L-threonine</name>
        <dbReference type="ChEBI" id="CHEBI:57926"/>
    </ligand>
</feature>
<keyword evidence="18" id="KW-1185">Reference proteome</keyword>